<keyword evidence="11" id="KW-0328">Glycosyltransferase</keyword>
<organism evidence="11 12">
    <name type="scientific">Desulfurispira natronophila</name>
    <dbReference type="NCBI Taxonomy" id="682562"/>
    <lineage>
        <taxon>Bacteria</taxon>
        <taxon>Pseudomonadati</taxon>
        <taxon>Chrysiogenota</taxon>
        <taxon>Chrysiogenia</taxon>
        <taxon>Chrysiogenales</taxon>
        <taxon>Chrysiogenaceae</taxon>
        <taxon>Desulfurispira</taxon>
    </lineage>
</organism>
<feature type="active site" description="Proton acceptor" evidence="7">
    <location>
        <position position="65"/>
    </location>
</feature>
<evidence type="ECO:0000256" key="6">
    <source>
        <dbReference type="ARBA" id="ARBA00049183"/>
    </source>
</evidence>
<dbReference type="GO" id="GO:0005886">
    <property type="term" value="C:plasma membrane"/>
    <property type="evidence" value="ECO:0007669"/>
    <property type="project" value="UniProtKB-SubCell"/>
</dbReference>
<keyword evidence="12" id="KW-1185">Reference proteome</keyword>
<keyword evidence="9" id="KW-0812">Transmembrane</keyword>
<reference evidence="11 12" key="1">
    <citation type="submission" date="2020-08" db="EMBL/GenBank/DDBJ databases">
        <title>Genomic Encyclopedia of Type Strains, Phase IV (KMG-IV): sequencing the most valuable type-strain genomes for metagenomic binning, comparative biology and taxonomic classification.</title>
        <authorList>
            <person name="Goeker M."/>
        </authorList>
    </citation>
    <scope>NUCLEOTIDE SEQUENCE [LARGE SCALE GENOMIC DNA]</scope>
    <source>
        <strain evidence="11 12">DSM 22071</strain>
    </source>
</reference>
<dbReference type="GO" id="GO:0009244">
    <property type="term" value="P:lipopolysaccharide core region biosynthetic process"/>
    <property type="evidence" value="ECO:0007669"/>
    <property type="project" value="UniProtKB-UniRule"/>
</dbReference>
<evidence type="ECO:0000256" key="4">
    <source>
        <dbReference type="ARBA" id="ARBA00022679"/>
    </source>
</evidence>
<keyword evidence="9" id="KW-0448">Lipopolysaccharide biosynthesis</keyword>
<keyword evidence="9" id="KW-1003">Cell membrane</keyword>
<feature type="transmembrane region" description="Helical" evidence="9">
    <location>
        <begin position="6"/>
        <end position="25"/>
    </location>
</feature>
<dbReference type="InterPro" id="IPR007507">
    <property type="entry name" value="Glycos_transf_N"/>
</dbReference>
<evidence type="ECO:0000256" key="3">
    <source>
        <dbReference type="ARBA" id="ARBA00019077"/>
    </source>
</evidence>
<dbReference type="EMBL" id="JACHID010000014">
    <property type="protein sequence ID" value="MBB5022685.1"/>
    <property type="molecule type" value="Genomic_DNA"/>
</dbReference>
<dbReference type="SUPFAM" id="SSF53756">
    <property type="entry name" value="UDP-Glycosyltransferase/glycogen phosphorylase"/>
    <property type="match status" value="1"/>
</dbReference>
<dbReference type="AlphaFoldDB" id="A0A7W7Y5X5"/>
<evidence type="ECO:0000256" key="1">
    <source>
        <dbReference type="ARBA" id="ARBA00004713"/>
    </source>
</evidence>
<evidence type="ECO:0000256" key="2">
    <source>
        <dbReference type="ARBA" id="ARBA00012621"/>
    </source>
</evidence>
<keyword evidence="9" id="KW-1133">Transmembrane helix</keyword>
<comment type="caution">
    <text evidence="11">The sequence shown here is derived from an EMBL/GenBank/DDBJ whole genome shotgun (WGS) entry which is preliminary data.</text>
</comment>
<dbReference type="Gene3D" id="3.40.50.2000">
    <property type="entry name" value="Glycogen Phosphorylase B"/>
    <property type="match status" value="1"/>
</dbReference>
<dbReference type="Proteomes" id="UP000528322">
    <property type="component" value="Unassembled WGS sequence"/>
</dbReference>
<evidence type="ECO:0000256" key="5">
    <source>
        <dbReference type="ARBA" id="ARBA00031445"/>
    </source>
</evidence>
<dbReference type="GO" id="GO:0009245">
    <property type="term" value="P:lipid A biosynthetic process"/>
    <property type="evidence" value="ECO:0007669"/>
    <property type="project" value="TreeGrafter"/>
</dbReference>
<comment type="subcellular location">
    <subcellularLocation>
        <location evidence="9">Cell membrane</location>
    </subcellularLocation>
</comment>
<dbReference type="Gene3D" id="3.40.50.11720">
    <property type="entry name" value="3-Deoxy-D-manno-octulosonic-acid transferase, N-terminal domain"/>
    <property type="match status" value="1"/>
</dbReference>
<dbReference type="UniPathway" id="UPA00958"/>
<keyword evidence="4 9" id="KW-0808">Transferase</keyword>
<evidence type="ECO:0000256" key="7">
    <source>
        <dbReference type="PIRSR" id="PIRSR639901-1"/>
    </source>
</evidence>
<dbReference type="PANTHER" id="PTHR42755:SF1">
    <property type="entry name" value="3-DEOXY-D-MANNO-OCTULOSONIC ACID TRANSFERASE, MITOCHONDRIAL-RELATED"/>
    <property type="match status" value="1"/>
</dbReference>
<comment type="similarity">
    <text evidence="9">Belongs to the glycosyltransferase group 1 family.</text>
</comment>
<evidence type="ECO:0000313" key="11">
    <source>
        <dbReference type="EMBL" id="MBB5022685.1"/>
    </source>
</evidence>
<proteinExistence type="inferred from homology"/>
<evidence type="ECO:0000313" key="12">
    <source>
        <dbReference type="Proteomes" id="UP000528322"/>
    </source>
</evidence>
<feature type="site" description="Transition state stabilizer" evidence="8">
    <location>
        <position position="134"/>
    </location>
</feature>
<comment type="catalytic activity">
    <reaction evidence="6 9">
        <text>lipid IVA (E. coli) + CMP-3-deoxy-beta-D-manno-octulosonate = alpha-Kdo-(2-&gt;6)-lipid IVA (E. coli) + CMP + H(+)</text>
        <dbReference type="Rhea" id="RHEA:28066"/>
        <dbReference type="ChEBI" id="CHEBI:15378"/>
        <dbReference type="ChEBI" id="CHEBI:58603"/>
        <dbReference type="ChEBI" id="CHEBI:60364"/>
        <dbReference type="ChEBI" id="CHEBI:60377"/>
        <dbReference type="ChEBI" id="CHEBI:85987"/>
        <dbReference type="EC" id="2.4.99.12"/>
    </reaction>
</comment>
<sequence>MFFYNIVIHLVALLLTPLFLLRFTFFRKRIQKGTAQRAGFFSSKQKMLLQQMQSPVLIHAASVGETRAAAPLIKKIYTDTDGHEIILSNLTDTGHLIGQTFDQVHYCLYFPFDLPFAVRSFLRTVRPRYIIIIETEIWPNFIREAARMGIPVYIANGRLSERSIQRYRAFRWLFAPVLQQINFIFARTEEDRQRFLELGADPQRVRLTGNIKFDAAIHDMEDSQWLSSFREELRLPTDSETRIVCFGSIHPGEDDLVLEVHRRLLEEGHKVVSILAPRHVEREQQVVERVKHKGFRAALRTEVPTQKRRLRSGDILVLNTIGELVRAYAVSHVVFVGGSFISGGQGHNILEACGVGKPVIYGPHMASFSEIAAVVHQWEAGNWVHDENEFFDSINGLLTNPALVQHMSDQAKALLRKNQGAVEAIFSKIFREEEDDTENSQ</sequence>
<dbReference type="Pfam" id="PF04413">
    <property type="entry name" value="Glycos_transf_N"/>
    <property type="match status" value="1"/>
</dbReference>
<dbReference type="EC" id="2.4.99.12" evidence="2 9"/>
<comment type="pathway">
    <text evidence="1 9">Bacterial outer membrane biogenesis; LPS core biosynthesis.</text>
</comment>
<evidence type="ECO:0000259" key="10">
    <source>
        <dbReference type="Pfam" id="PF04413"/>
    </source>
</evidence>
<dbReference type="InterPro" id="IPR039901">
    <property type="entry name" value="Kdotransferase"/>
</dbReference>
<feature type="site" description="Transition state stabilizer" evidence="8">
    <location>
        <position position="212"/>
    </location>
</feature>
<dbReference type="PANTHER" id="PTHR42755">
    <property type="entry name" value="3-DEOXY-MANNO-OCTULOSONATE CYTIDYLYLTRANSFERASE"/>
    <property type="match status" value="1"/>
</dbReference>
<dbReference type="GO" id="GO:0043842">
    <property type="term" value="F:Kdo transferase activity"/>
    <property type="evidence" value="ECO:0007669"/>
    <property type="project" value="UniProtKB-EC"/>
</dbReference>
<protein>
    <recommendedName>
        <fullName evidence="3 9">3-deoxy-D-manno-octulosonic acid transferase</fullName>
        <shortName evidence="9">Kdo transferase</shortName>
        <ecNumber evidence="2 9">2.4.99.12</ecNumber>
    </recommendedName>
    <alternativeName>
        <fullName evidence="5 9">Lipid IV(A) 3-deoxy-D-manno-octulosonic acid transferase</fullName>
    </alternativeName>
</protein>
<gene>
    <name evidence="11" type="ORF">HNR37_002024</name>
</gene>
<evidence type="ECO:0000256" key="8">
    <source>
        <dbReference type="PIRSR" id="PIRSR639901-2"/>
    </source>
</evidence>
<feature type="domain" description="3-deoxy-D-manno-octulosonic-acid transferase N-terminal" evidence="10">
    <location>
        <begin position="35"/>
        <end position="215"/>
    </location>
</feature>
<dbReference type="RefSeq" id="WP_183733650.1">
    <property type="nucleotide sequence ID" value="NZ_JACHID010000014.1"/>
</dbReference>
<comment type="function">
    <text evidence="9">Involved in lipopolysaccharide (LPS) biosynthesis. Catalyzes the transfer of 3-deoxy-D-manno-octulosonate (Kdo) residue(s) from CMP-Kdo to lipid IV(A), the tetraacyldisaccharide-1,4'-bisphosphate precursor of lipid A.</text>
</comment>
<keyword evidence="9" id="KW-0472">Membrane</keyword>
<name>A0A7W7Y5X5_9BACT</name>
<dbReference type="InterPro" id="IPR038107">
    <property type="entry name" value="Glycos_transf_N_sf"/>
</dbReference>
<evidence type="ECO:0000256" key="9">
    <source>
        <dbReference type="RuleBase" id="RU365103"/>
    </source>
</evidence>
<accession>A0A7W7Y5X5</accession>